<evidence type="ECO:0000256" key="3">
    <source>
        <dbReference type="ARBA" id="ARBA00006102"/>
    </source>
</evidence>
<comment type="similarity">
    <text evidence="4">In the C-terminal section; belongs to the AccA family.</text>
</comment>
<dbReference type="Pfam" id="PF03255">
    <property type="entry name" value="ACCA"/>
    <property type="match status" value="1"/>
</dbReference>
<dbReference type="Proteomes" id="UP000194632">
    <property type="component" value="Unassembled WGS sequence"/>
</dbReference>
<dbReference type="InterPro" id="IPR011763">
    <property type="entry name" value="COA_CT_C"/>
</dbReference>
<evidence type="ECO:0000256" key="10">
    <source>
        <dbReference type="ARBA" id="ARBA00022679"/>
    </source>
</evidence>
<evidence type="ECO:0000256" key="13">
    <source>
        <dbReference type="ARBA" id="ARBA00022832"/>
    </source>
</evidence>
<keyword evidence="11" id="KW-0547">Nucleotide-binding</keyword>
<dbReference type="Pfam" id="PF01039">
    <property type="entry name" value="Carboxyl_trans"/>
    <property type="match status" value="1"/>
</dbReference>
<dbReference type="PANTHER" id="PTHR42995:SF5">
    <property type="entry name" value="ACETYL-COENZYME A CARBOXYLASE CARBOXYL TRANSFERASE SUBUNIT BETA, CHLOROPLASTIC"/>
    <property type="match status" value="1"/>
</dbReference>
<dbReference type="Gene3D" id="3.90.226.10">
    <property type="entry name" value="2-enoyl-CoA Hydratase, Chain A, domain 1"/>
    <property type="match status" value="2"/>
</dbReference>
<dbReference type="GO" id="GO:0006633">
    <property type="term" value="P:fatty acid biosynthetic process"/>
    <property type="evidence" value="ECO:0007669"/>
    <property type="project" value="UniProtKB-KW"/>
</dbReference>
<evidence type="ECO:0000256" key="2">
    <source>
        <dbReference type="ARBA" id="ARBA00004496"/>
    </source>
</evidence>
<evidence type="ECO:0000256" key="7">
    <source>
        <dbReference type="ARBA" id="ARBA00011883"/>
    </source>
</evidence>
<evidence type="ECO:0000256" key="1">
    <source>
        <dbReference type="ARBA" id="ARBA00001947"/>
    </source>
</evidence>
<evidence type="ECO:0000259" key="19">
    <source>
        <dbReference type="PROSITE" id="PS50980"/>
    </source>
</evidence>
<evidence type="ECO:0000256" key="6">
    <source>
        <dbReference type="ARBA" id="ARBA00011664"/>
    </source>
</evidence>
<comment type="catalytic activity">
    <reaction evidence="18">
        <text>N(6)-carboxybiotinyl-L-lysyl-[protein] + acetyl-CoA = N(6)-biotinyl-L-lysyl-[protein] + malonyl-CoA</text>
        <dbReference type="Rhea" id="RHEA:54728"/>
        <dbReference type="Rhea" id="RHEA-COMP:10505"/>
        <dbReference type="Rhea" id="RHEA-COMP:10506"/>
        <dbReference type="ChEBI" id="CHEBI:57288"/>
        <dbReference type="ChEBI" id="CHEBI:57384"/>
        <dbReference type="ChEBI" id="CHEBI:83144"/>
        <dbReference type="ChEBI" id="CHEBI:83145"/>
        <dbReference type="EC" id="2.1.3.15"/>
    </reaction>
</comment>
<evidence type="ECO:0000256" key="18">
    <source>
        <dbReference type="ARBA" id="ARBA00049152"/>
    </source>
</evidence>
<comment type="similarity">
    <text evidence="5">In the N-terminal section; belongs to the AccD/PCCB family.</text>
</comment>
<dbReference type="InterPro" id="IPR000438">
    <property type="entry name" value="Acetyl_CoA_COase_Trfase_b_su"/>
</dbReference>
<protein>
    <recommendedName>
        <fullName evidence="8">Acetyl-coenzyme A carboxylase carboxyl transferase subunits beta/alpha</fullName>
        <ecNumber evidence="7">2.1.3.15</ecNumber>
    </recommendedName>
</protein>
<keyword evidence="10 21" id="KW-0808">Transferase</keyword>
<comment type="function">
    <text evidence="17">Component of the acetyl coenzyme A carboxylase (ACC) complex. Biotin carboxylase (BC) catalyzes the carboxylation of biotin on its carrier protein (BCCP) and then the CO(2) group is transferred by the transcarboxylase to acetyl-CoA to form malonyl-CoA.</text>
</comment>
<sequence length="491" mass="51384">MGERARLTAAELREMLVDDGTWESWDAPVGEPAATSDGADDTYAAELERARGTSGSDEAVSTGVAAVGGRRVAMVLSEFDFLAGSIGRDAGTRIVAAVRRATRERLPLLALPASGGTRMQEGTAAFLQMVAITGAVTDHKAAGLPYLVYLRHPTTGGVFASWGSLGHITWAQPGALIGFLGPRVYEGLYGEPFPGDVQTAENLLRTTVVDDVVAPKDLRDRLAAVLRLLAAREDAVVPPGSIRVRARRARSGEPDDAWACVRATREPERAGLVEFLAHGDSAPLSDAGPLRFSLSEFDGHVALVVGYDRTSQAAGDLPGPRHLREARRAILAAGDLRLPVVTVIDTPGAELSVVAEEGGLAAQIARCTVELITVPVPTVSVLLGQGAGGAALALFPADFRVARGDAWLSPLPPEGASLIAHRDLDHAGEMASRQGILAGRLAAQGMIDLVVDAGSDDEALPAIRAEIGRYLAASPVPDTEARTRVPTADAR</sequence>
<dbReference type="InterPro" id="IPR001095">
    <property type="entry name" value="Acetyl_CoA_COase_a_su"/>
</dbReference>
<evidence type="ECO:0000256" key="14">
    <source>
        <dbReference type="ARBA" id="ARBA00022840"/>
    </source>
</evidence>
<dbReference type="PROSITE" id="PS50989">
    <property type="entry name" value="COA_CT_CTER"/>
    <property type="match status" value="1"/>
</dbReference>
<dbReference type="GO" id="GO:2001295">
    <property type="term" value="P:malonyl-CoA biosynthetic process"/>
    <property type="evidence" value="ECO:0007669"/>
    <property type="project" value="TreeGrafter"/>
</dbReference>
<evidence type="ECO:0000256" key="12">
    <source>
        <dbReference type="ARBA" id="ARBA00022771"/>
    </source>
</evidence>
<evidence type="ECO:0000256" key="11">
    <source>
        <dbReference type="ARBA" id="ARBA00022741"/>
    </source>
</evidence>
<comment type="subunit">
    <text evidence="6">Acetyl-CoA carboxylase is a heterotetramer composed of biotin carboxyl carrier protein (AccB), biotin carboxylase (AccC) and two subunits of ACCase subunit beta/alpha.</text>
</comment>
<evidence type="ECO:0000313" key="22">
    <source>
        <dbReference type="Proteomes" id="UP000194632"/>
    </source>
</evidence>
<dbReference type="SUPFAM" id="SSF52096">
    <property type="entry name" value="ClpP/crotonase"/>
    <property type="match status" value="2"/>
</dbReference>
<dbReference type="PROSITE" id="PS50980">
    <property type="entry name" value="COA_CT_NTER"/>
    <property type="match status" value="1"/>
</dbReference>
<dbReference type="STRING" id="417102.CA982_21110"/>
<dbReference type="GO" id="GO:0003989">
    <property type="term" value="F:acetyl-CoA carboxylase activity"/>
    <property type="evidence" value="ECO:0007669"/>
    <property type="project" value="InterPro"/>
</dbReference>
<dbReference type="InterPro" id="IPR029045">
    <property type="entry name" value="ClpP/crotonase-like_dom_sf"/>
</dbReference>
<dbReference type="PRINTS" id="PR01070">
    <property type="entry name" value="ACCCTRFRASEB"/>
</dbReference>
<dbReference type="PANTHER" id="PTHR42995">
    <property type="entry name" value="ACETYL-COENZYME A CARBOXYLASE CARBOXYL TRANSFERASE SUBUNIT BETA, CHLOROPLASTIC"/>
    <property type="match status" value="1"/>
</dbReference>
<dbReference type="InterPro" id="IPR034733">
    <property type="entry name" value="AcCoA_carboxyl_beta"/>
</dbReference>
<keyword evidence="14" id="KW-0067">ATP-binding</keyword>
<keyword evidence="16" id="KW-0275">Fatty acid biosynthesis</keyword>
<dbReference type="GO" id="GO:0005524">
    <property type="term" value="F:ATP binding"/>
    <property type="evidence" value="ECO:0007669"/>
    <property type="project" value="UniProtKB-KW"/>
</dbReference>
<dbReference type="EMBL" id="NGFO01000030">
    <property type="protein sequence ID" value="OUC76611.1"/>
    <property type="molecule type" value="Genomic_DNA"/>
</dbReference>
<dbReference type="GO" id="GO:0016743">
    <property type="term" value="F:carboxyl- or carbamoyltransferase activity"/>
    <property type="evidence" value="ECO:0007669"/>
    <property type="project" value="InterPro"/>
</dbReference>
<keyword evidence="13" id="KW-0276">Fatty acid metabolism</keyword>
<comment type="cofactor">
    <cofactor evidence="1">
        <name>Zn(2+)</name>
        <dbReference type="ChEBI" id="CHEBI:29105"/>
    </cofactor>
</comment>
<organism evidence="21 22">
    <name type="scientific">Gordonia lacunae</name>
    <dbReference type="NCBI Taxonomy" id="417102"/>
    <lineage>
        <taxon>Bacteria</taxon>
        <taxon>Bacillati</taxon>
        <taxon>Actinomycetota</taxon>
        <taxon>Actinomycetes</taxon>
        <taxon>Mycobacteriales</taxon>
        <taxon>Gordoniaceae</taxon>
        <taxon>Gordonia</taxon>
    </lineage>
</organism>
<dbReference type="RefSeq" id="WP_086537153.1">
    <property type="nucleotide sequence ID" value="NZ_NGFO01000030.1"/>
</dbReference>
<feature type="domain" description="CoA carboxyltransferase C-terminal" evidence="20">
    <location>
        <begin position="245"/>
        <end position="477"/>
    </location>
</feature>
<comment type="subcellular location">
    <subcellularLocation>
        <location evidence="2">Cytoplasm</location>
    </subcellularLocation>
</comment>
<dbReference type="InterPro" id="IPR011762">
    <property type="entry name" value="COA_CT_N"/>
</dbReference>
<dbReference type="GO" id="GO:0008270">
    <property type="term" value="F:zinc ion binding"/>
    <property type="evidence" value="ECO:0007669"/>
    <property type="project" value="UniProtKB-KW"/>
</dbReference>
<dbReference type="AlphaFoldDB" id="A0A243Q5B2"/>
<evidence type="ECO:0000256" key="16">
    <source>
        <dbReference type="ARBA" id="ARBA00023160"/>
    </source>
</evidence>
<evidence type="ECO:0000256" key="4">
    <source>
        <dbReference type="ARBA" id="ARBA00006276"/>
    </source>
</evidence>
<evidence type="ECO:0000256" key="9">
    <source>
        <dbReference type="ARBA" id="ARBA00022516"/>
    </source>
</evidence>
<dbReference type="GO" id="GO:0009317">
    <property type="term" value="C:acetyl-CoA carboxylase complex"/>
    <property type="evidence" value="ECO:0007669"/>
    <property type="project" value="InterPro"/>
</dbReference>
<evidence type="ECO:0000256" key="15">
    <source>
        <dbReference type="ARBA" id="ARBA00023098"/>
    </source>
</evidence>
<keyword evidence="12" id="KW-0863">Zinc-finger</keyword>
<accession>A0A243Q5B2</accession>
<evidence type="ECO:0000256" key="8">
    <source>
        <dbReference type="ARBA" id="ARBA00018312"/>
    </source>
</evidence>
<comment type="caution">
    <text evidence="21">The sequence shown here is derived from an EMBL/GenBank/DDBJ whole genome shotgun (WGS) entry which is preliminary data.</text>
</comment>
<reference evidence="21 22" key="1">
    <citation type="submission" date="2017-05" db="EMBL/GenBank/DDBJ databases">
        <title>Biotechnological potential of actinobacteria isolated from South African environments.</title>
        <authorList>
            <person name="Le Roes-Hill M."/>
            <person name="Prins A."/>
            <person name="Durrell K.A."/>
        </authorList>
    </citation>
    <scope>NUCLEOTIDE SEQUENCE [LARGE SCALE GENOMIC DNA]</scope>
    <source>
        <strain evidence="21">BS2</strain>
    </source>
</reference>
<keyword evidence="22" id="KW-1185">Reference proteome</keyword>
<evidence type="ECO:0000313" key="21">
    <source>
        <dbReference type="EMBL" id="OUC76611.1"/>
    </source>
</evidence>
<keyword evidence="12" id="KW-0862">Zinc</keyword>
<dbReference type="EC" id="2.1.3.15" evidence="7"/>
<keyword evidence="12" id="KW-0479">Metal-binding</keyword>
<proteinExistence type="inferred from homology"/>
<evidence type="ECO:0000256" key="17">
    <source>
        <dbReference type="ARBA" id="ARBA00025280"/>
    </source>
</evidence>
<evidence type="ECO:0000256" key="5">
    <source>
        <dbReference type="ARBA" id="ARBA00010284"/>
    </source>
</evidence>
<name>A0A243Q5B2_9ACTN</name>
<evidence type="ECO:0000259" key="20">
    <source>
        <dbReference type="PROSITE" id="PS50989"/>
    </source>
</evidence>
<dbReference type="OrthoDB" id="9772975at2"/>
<feature type="domain" description="CoA carboxyltransferase N-terminal" evidence="19">
    <location>
        <begin position="1"/>
        <end position="244"/>
    </location>
</feature>
<keyword evidence="15" id="KW-0443">Lipid metabolism</keyword>
<gene>
    <name evidence="21" type="ORF">CA982_21110</name>
</gene>
<comment type="similarity">
    <text evidence="3">Belongs to the AccD/PCCB family.</text>
</comment>
<keyword evidence="9" id="KW-0444">Lipid biosynthesis</keyword>